<dbReference type="InterPro" id="IPR027417">
    <property type="entry name" value="P-loop_NTPase"/>
</dbReference>
<dbReference type="Gene3D" id="3.40.50.300">
    <property type="entry name" value="P-loop containing nucleotide triphosphate hydrolases"/>
    <property type="match status" value="1"/>
</dbReference>
<gene>
    <name evidence="4" type="ORF">Moror_7110</name>
</gene>
<comment type="caution">
    <text evidence="4">The sequence shown here is derived from an EMBL/GenBank/DDBJ whole genome shotgun (WGS) entry which is preliminary data.</text>
</comment>
<evidence type="ECO:0000256" key="1">
    <source>
        <dbReference type="ARBA" id="ARBA00022737"/>
    </source>
</evidence>
<organism evidence="4 5">
    <name type="scientific">Moniliophthora roreri (strain MCA 2997)</name>
    <name type="common">Cocoa frosty pod rot fungus</name>
    <name type="synonym">Crinipellis roreri</name>
    <dbReference type="NCBI Taxonomy" id="1381753"/>
    <lineage>
        <taxon>Eukaryota</taxon>
        <taxon>Fungi</taxon>
        <taxon>Dikarya</taxon>
        <taxon>Basidiomycota</taxon>
        <taxon>Agaricomycotina</taxon>
        <taxon>Agaricomycetes</taxon>
        <taxon>Agaricomycetidae</taxon>
        <taxon>Agaricales</taxon>
        <taxon>Marasmiineae</taxon>
        <taxon>Marasmiaceae</taxon>
        <taxon>Moniliophthora</taxon>
    </lineage>
</organism>
<keyword evidence="5" id="KW-1185">Reference proteome</keyword>
<dbReference type="AlphaFoldDB" id="V2YX93"/>
<name>V2YX93_MONRO</name>
<evidence type="ECO:0000259" key="3">
    <source>
        <dbReference type="PROSITE" id="PS50837"/>
    </source>
</evidence>
<proteinExistence type="predicted"/>
<reference evidence="4 5" key="1">
    <citation type="journal article" date="2014" name="BMC Genomics">
        <title>Genome and secretome analysis of the hemibiotrophic fungal pathogen, Moniliophthora roreri, which causes frosty pod rot disease of cacao: mechanisms of the biotrophic and necrotrophic phases.</title>
        <authorList>
            <person name="Meinhardt L.W."/>
            <person name="Costa G.G.L."/>
            <person name="Thomazella D.P.T."/>
            <person name="Teixeira P.J.P.L."/>
            <person name="Carazzolle M.F."/>
            <person name="Schuster S.C."/>
            <person name="Carlson J.E."/>
            <person name="Guiltinan M.J."/>
            <person name="Mieczkowski P."/>
            <person name="Farmer A."/>
            <person name="Ramaraj T."/>
            <person name="Crozier J."/>
            <person name="Davis R.E."/>
            <person name="Shao J."/>
            <person name="Melnick R.L."/>
            <person name="Pereira G.A.G."/>
            <person name="Bailey B.A."/>
        </authorList>
    </citation>
    <scope>NUCLEOTIDE SEQUENCE [LARGE SCALE GENOMIC DNA]</scope>
    <source>
        <strain evidence="4 5">MCA 2997</strain>
    </source>
</reference>
<dbReference type="HOGENOM" id="CLU_010735_0_0_1"/>
<dbReference type="PANTHER" id="PTHR10039:SF17">
    <property type="entry name" value="FUNGAL STAND N-TERMINAL GOODBYE DOMAIN-CONTAINING PROTEIN-RELATED"/>
    <property type="match status" value="1"/>
</dbReference>
<feature type="region of interest" description="Disordered" evidence="2">
    <location>
        <begin position="1"/>
        <end position="30"/>
    </location>
</feature>
<sequence>MTSHTGKTASNGVRNINQAPPQSPIPTIQAPDIEIRTIEVVGVPTAKILGTRIAIGCNSMPRRFKTSKYDGKQETSHRWEANLLIRPSATSEKITFQLLHIKIKMTPAEDPKADLDLIVTITRPDTIKARDGNVSDKSPENIKAEIQDLNDRTQAAGAGITRMKPIMDFLHDLAEIHPISRAAWISVSSIWRMVEGQYKKDQAIVDLYETMIQAYQVATAKESESLNQGGQFSDLFKKMVRQTEECHIFLSRYVYQRRISQVIDQQALIEVQKFKRAFNDLKQALDDTVAKFTLASVLEVRHGMSMIEIDSRLQRLKPSRRPPTPETSCSPGTRLESLLYLRKWAFEGEESVMWLSGIAGSGKSSLMGTLYTTARNMGHTSRLGAYIRFDRAEYTDPSVFVRELACQLAEFDERLGQAVAKALQQSPRVPVELLTQFKEYIVDPLQSVPEMHDEGPIFVLIDALDECDRDNAKREFRAQLLKLLRAKDLLKLLPFLRILIASRPDDDIRVAFDGREHVLQHTLDPSSPETKRDIAHFLRVKLADERFSALDQKKKSQAVERLSERASGLFVWAATVIRFVAEDVEARLDTFLGVKAAKDIPHALEILYQTALDALVDEDGVDIKEQIKTVLGLILAANQRSFFWESKYPITIEILNGLVQSSGVGVTLGSPDNCSPKHFNVQSVVRKLGSVLIDDGARGLRLMHQSFDDFLMWDDPGNPWFVDVDEHIGNMAYATISYALARLEDSNYQVADTSPDFEYAMYYWPMYFHLLGPEKVYPTWALYNPLWKLFSTCLLRWMHALRSIFQASSSLEILIGSAIGFKELVADCNIQSEYDPDGNLKSLLDHARHVARTPRRPSAESVFKMDKVFESVCQNHAKYQSDDQYHGRHVMLYEVDNVYVWVFVEMADHSNKYEEILDVLRKRCPLPPVVSLHPDSSKVKICASEQLDKLRSKRTMDLNELSTSSELGIPRLANSRQK</sequence>
<feature type="compositionally biased region" description="Polar residues" evidence="2">
    <location>
        <begin position="1"/>
        <end position="20"/>
    </location>
</feature>
<dbReference type="OrthoDB" id="3014077at2759"/>
<dbReference type="KEGG" id="mrr:Moror_7110"/>
<dbReference type="STRING" id="1381753.V2YX93"/>
<protein>
    <submittedName>
        <fullName evidence="4">Nacht and wd40 domain protein</fullName>
    </submittedName>
</protein>
<dbReference type="PROSITE" id="PS50837">
    <property type="entry name" value="NACHT"/>
    <property type="match status" value="1"/>
</dbReference>
<dbReference type="PANTHER" id="PTHR10039">
    <property type="entry name" value="AMELOGENIN"/>
    <property type="match status" value="1"/>
</dbReference>
<feature type="domain" description="NACHT" evidence="3">
    <location>
        <begin position="351"/>
        <end position="505"/>
    </location>
</feature>
<dbReference type="Proteomes" id="UP000017559">
    <property type="component" value="Unassembled WGS sequence"/>
</dbReference>
<evidence type="ECO:0000313" key="4">
    <source>
        <dbReference type="EMBL" id="ESK96324.1"/>
    </source>
</evidence>
<keyword evidence="1" id="KW-0677">Repeat</keyword>
<evidence type="ECO:0000313" key="5">
    <source>
        <dbReference type="Proteomes" id="UP000017559"/>
    </source>
</evidence>
<accession>V2YX93</accession>
<dbReference type="InterPro" id="IPR056884">
    <property type="entry name" value="NPHP3-like_N"/>
</dbReference>
<dbReference type="Pfam" id="PF24883">
    <property type="entry name" value="NPHP3_N"/>
    <property type="match status" value="1"/>
</dbReference>
<evidence type="ECO:0000256" key="2">
    <source>
        <dbReference type="SAM" id="MobiDB-lite"/>
    </source>
</evidence>
<dbReference type="SUPFAM" id="SSF52540">
    <property type="entry name" value="P-loop containing nucleoside triphosphate hydrolases"/>
    <property type="match status" value="1"/>
</dbReference>
<dbReference type="EMBL" id="AWSO01000050">
    <property type="protein sequence ID" value="ESK96324.1"/>
    <property type="molecule type" value="Genomic_DNA"/>
</dbReference>
<dbReference type="InterPro" id="IPR007111">
    <property type="entry name" value="NACHT_NTPase"/>
</dbReference>